<dbReference type="InterPro" id="IPR000387">
    <property type="entry name" value="Tyr_Pase_dom"/>
</dbReference>
<dbReference type="PROSITE" id="PS00383">
    <property type="entry name" value="TYR_PHOSPHATASE_1"/>
    <property type="match status" value="1"/>
</dbReference>
<dbReference type="Gene3D" id="3.40.50.1820">
    <property type="entry name" value="alpha/beta hydrolase"/>
    <property type="match status" value="1"/>
</dbReference>
<evidence type="ECO:0000256" key="2">
    <source>
        <dbReference type="ARBA" id="ARBA00022912"/>
    </source>
</evidence>
<dbReference type="InterPro" id="IPR000340">
    <property type="entry name" value="Dual-sp_phosphatase_cat-dom"/>
</dbReference>
<protein>
    <submittedName>
        <fullName evidence="5">Alpha/beta-hydrolase</fullName>
    </submittedName>
</protein>
<dbReference type="SUPFAM" id="SSF52799">
    <property type="entry name" value="(Phosphotyrosine protein) phosphatases II"/>
    <property type="match status" value="1"/>
</dbReference>
<evidence type="ECO:0000256" key="3">
    <source>
        <dbReference type="SAM" id="Phobius"/>
    </source>
</evidence>
<dbReference type="InterPro" id="IPR000073">
    <property type="entry name" value="AB_hydrolase_1"/>
</dbReference>
<dbReference type="OrthoDB" id="428974at2759"/>
<keyword evidence="3" id="KW-0812">Transmembrane</keyword>
<evidence type="ECO:0000313" key="6">
    <source>
        <dbReference type="Proteomes" id="UP000439903"/>
    </source>
</evidence>
<name>A0A8H4EM43_GIGMA</name>
<evidence type="ECO:0000313" key="5">
    <source>
        <dbReference type="EMBL" id="KAF0515242.1"/>
    </source>
</evidence>
<evidence type="ECO:0000256" key="1">
    <source>
        <dbReference type="ARBA" id="ARBA00022801"/>
    </source>
</evidence>
<dbReference type="SUPFAM" id="SSF53474">
    <property type="entry name" value="alpha/beta-Hydrolases"/>
    <property type="match status" value="1"/>
</dbReference>
<keyword evidence="6" id="KW-1185">Reference proteome</keyword>
<dbReference type="Pfam" id="PF00561">
    <property type="entry name" value="Abhydrolase_1"/>
    <property type="match status" value="1"/>
</dbReference>
<keyword evidence="3" id="KW-0472">Membrane</keyword>
<feature type="domain" description="Tyrosine specific protein phosphatases" evidence="4">
    <location>
        <begin position="458"/>
        <end position="514"/>
    </location>
</feature>
<accession>A0A8H4EM43</accession>
<dbReference type="Pfam" id="PF00782">
    <property type="entry name" value="DSPc"/>
    <property type="match status" value="1"/>
</dbReference>
<dbReference type="InterPro" id="IPR050266">
    <property type="entry name" value="AB_hydrolase_sf"/>
</dbReference>
<dbReference type="Gene3D" id="3.90.190.10">
    <property type="entry name" value="Protein tyrosine phosphatase superfamily"/>
    <property type="match status" value="1"/>
</dbReference>
<organism evidence="5 6">
    <name type="scientific">Gigaspora margarita</name>
    <dbReference type="NCBI Taxonomy" id="4874"/>
    <lineage>
        <taxon>Eukaryota</taxon>
        <taxon>Fungi</taxon>
        <taxon>Fungi incertae sedis</taxon>
        <taxon>Mucoromycota</taxon>
        <taxon>Glomeromycotina</taxon>
        <taxon>Glomeromycetes</taxon>
        <taxon>Diversisporales</taxon>
        <taxon>Gigasporaceae</taxon>
        <taxon>Gigaspora</taxon>
    </lineage>
</organism>
<proteinExistence type="predicted"/>
<keyword evidence="1 5" id="KW-0378">Hydrolase</keyword>
<comment type="caution">
    <text evidence="5">The sequence shown here is derived from an EMBL/GenBank/DDBJ whole genome shotgun (WGS) entry which is preliminary data.</text>
</comment>
<keyword evidence="3" id="KW-1133">Transmembrane helix</keyword>
<sequence length="543" mass="63146">MQSAAINFWLKPWSTSWSTSWLTSWPYSIPTQSLSIIIPVMVTMCGLFLAPYFWRNKALDDEPITIQKNTEYVKIRNKRYRIVHIAHQLGSIVPLVVLIHGIGGQVAQWEYQLEYFSSTANVLAIDLLGCGKSDISKRSDDYKTESLVDDLEELLKLYPSETMVFICHSYGCCLGTFLYQRFKNIVKAMTFISVKAEISEKELSQRKTIQSYPDIFFDVFRVLFDRRGGINSSSVNRILHKDASDGLRSKQLKWNKQSKTFVWKRMLSGFKWITRDDIYDIQCPLLLISGQEDLISPQSETILVHEWCTSPNTPDPVMIPRAGHNPMVEKPDLVNLIMNDFFIKICELSTIDPAWQIVYKTKNENKWSMKNYQKWKQTPTIADRTVNSTLFRPMKVMRQNDEEHSPGIFIARHPEIGFIIDITKDPPSYKTSDFDNSHIKYNKLSTASKIPPSHEEVRAFIQIAKDAWSKKPDKQIAVHCHYGFNRTGFMICCYMIEELHISVTDAIRYFEEARRPSGIKHRHFKEELYLRYEPLPRIHSNDP</sequence>
<dbReference type="AlphaFoldDB" id="A0A8H4EM43"/>
<dbReference type="GO" id="GO:0004721">
    <property type="term" value="F:phosphoprotein phosphatase activity"/>
    <property type="evidence" value="ECO:0007669"/>
    <property type="project" value="UniProtKB-KW"/>
</dbReference>
<dbReference type="EMBL" id="WTPW01000398">
    <property type="protein sequence ID" value="KAF0515242.1"/>
    <property type="molecule type" value="Genomic_DNA"/>
</dbReference>
<dbReference type="Proteomes" id="UP000439903">
    <property type="component" value="Unassembled WGS sequence"/>
</dbReference>
<dbReference type="PANTHER" id="PTHR43798">
    <property type="entry name" value="MONOACYLGLYCEROL LIPASE"/>
    <property type="match status" value="1"/>
</dbReference>
<dbReference type="InterPro" id="IPR029058">
    <property type="entry name" value="AB_hydrolase_fold"/>
</dbReference>
<dbReference type="InterPro" id="IPR020422">
    <property type="entry name" value="TYR_PHOSPHATASE_DUAL_dom"/>
</dbReference>
<reference evidence="5 6" key="1">
    <citation type="journal article" date="2019" name="Environ. Microbiol.">
        <title>At the nexus of three kingdoms: the genome of the mycorrhizal fungus Gigaspora margarita provides insights into plant, endobacterial and fungal interactions.</title>
        <authorList>
            <person name="Venice F."/>
            <person name="Ghignone S."/>
            <person name="Salvioli di Fossalunga A."/>
            <person name="Amselem J."/>
            <person name="Novero M."/>
            <person name="Xianan X."/>
            <person name="Sedzielewska Toro K."/>
            <person name="Morin E."/>
            <person name="Lipzen A."/>
            <person name="Grigoriev I.V."/>
            <person name="Henrissat B."/>
            <person name="Martin F.M."/>
            <person name="Bonfante P."/>
        </authorList>
    </citation>
    <scope>NUCLEOTIDE SEQUENCE [LARGE SCALE GENOMIC DNA]</scope>
    <source>
        <strain evidence="5 6">BEG34</strain>
    </source>
</reference>
<dbReference type="SMART" id="SM00195">
    <property type="entry name" value="DSPc"/>
    <property type="match status" value="1"/>
</dbReference>
<dbReference type="InterPro" id="IPR029021">
    <property type="entry name" value="Prot-tyrosine_phosphatase-like"/>
</dbReference>
<evidence type="ECO:0000259" key="4">
    <source>
        <dbReference type="PROSITE" id="PS50056"/>
    </source>
</evidence>
<gene>
    <name evidence="5" type="ORF">F8M41_017356</name>
</gene>
<keyword evidence="2" id="KW-0904">Protein phosphatase</keyword>
<dbReference type="InterPro" id="IPR016130">
    <property type="entry name" value="Tyr_Pase_AS"/>
</dbReference>
<feature type="transmembrane region" description="Helical" evidence="3">
    <location>
        <begin position="34"/>
        <end position="54"/>
    </location>
</feature>
<dbReference type="PROSITE" id="PS50056">
    <property type="entry name" value="TYR_PHOSPHATASE_2"/>
    <property type="match status" value="1"/>
</dbReference>
<feature type="transmembrane region" description="Helical" evidence="3">
    <location>
        <begin position="82"/>
        <end position="103"/>
    </location>
</feature>